<evidence type="ECO:0000256" key="1">
    <source>
        <dbReference type="SAM" id="MobiDB-lite"/>
    </source>
</evidence>
<reference evidence="2 3" key="1">
    <citation type="submission" date="2019-03" db="EMBL/GenBank/DDBJ databases">
        <title>Rhodosporidium diobovatum UCD-FST 08-225 genome sequencing, assembly, and annotation.</title>
        <authorList>
            <person name="Fakankun I.U."/>
            <person name="Fristensky B."/>
            <person name="Levin D.B."/>
        </authorList>
    </citation>
    <scope>NUCLEOTIDE SEQUENCE [LARGE SCALE GENOMIC DNA]</scope>
    <source>
        <strain evidence="2 3">UCD-FST 08-225</strain>
    </source>
</reference>
<organism evidence="2 3">
    <name type="scientific">Rhodotorula diobovata</name>
    <dbReference type="NCBI Taxonomy" id="5288"/>
    <lineage>
        <taxon>Eukaryota</taxon>
        <taxon>Fungi</taxon>
        <taxon>Dikarya</taxon>
        <taxon>Basidiomycota</taxon>
        <taxon>Pucciniomycotina</taxon>
        <taxon>Microbotryomycetes</taxon>
        <taxon>Sporidiobolales</taxon>
        <taxon>Sporidiobolaceae</taxon>
        <taxon>Rhodotorula</taxon>
    </lineage>
</organism>
<comment type="caution">
    <text evidence="2">The sequence shown here is derived from an EMBL/GenBank/DDBJ whole genome shotgun (WGS) entry which is preliminary data.</text>
</comment>
<dbReference type="AlphaFoldDB" id="A0A5C5G6B1"/>
<keyword evidence="3" id="KW-1185">Reference proteome</keyword>
<proteinExistence type="predicted"/>
<dbReference type="EMBL" id="SOZI01000006">
    <property type="protein sequence ID" value="TNY23922.1"/>
    <property type="molecule type" value="Genomic_DNA"/>
</dbReference>
<dbReference type="Proteomes" id="UP000311382">
    <property type="component" value="Unassembled WGS sequence"/>
</dbReference>
<protein>
    <submittedName>
        <fullName evidence="2">Sperm nuclear basic protein PL-I isoform plia</fullName>
    </submittedName>
</protein>
<evidence type="ECO:0000313" key="2">
    <source>
        <dbReference type="EMBL" id="TNY23922.1"/>
    </source>
</evidence>
<dbReference type="OrthoDB" id="2520729at2759"/>
<feature type="region of interest" description="Disordered" evidence="1">
    <location>
        <begin position="51"/>
        <end position="108"/>
    </location>
</feature>
<name>A0A5C5G6B1_9BASI</name>
<accession>A0A5C5G6B1</accession>
<feature type="compositionally biased region" description="Basic and acidic residues" evidence="1">
    <location>
        <begin position="67"/>
        <end position="108"/>
    </location>
</feature>
<gene>
    <name evidence="2" type="ORF">DMC30DRAFT_410465</name>
</gene>
<evidence type="ECO:0000313" key="3">
    <source>
        <dbReference type="Proteomes" id="UP000311382"/>
    </source>
</evidence>
<sequence>MLGPLVKAQLVAFLTKKLLESRTFTKGVEAIHGTVSELQKGAYDTLLQAEHDAKNPPAHLKASSTAETHRPRSDEPVKVQNDELRKFIERTKRELEKEQQEGRHAGRR</sequence>